<keyword evidence="2" id="KW-1185">Reference proteome</keyword>
<protein>
    <submittedName>
        <fullName evidence="1">Tyrosine-protein phosphatase</fullName>
    </submittedName>
</protein>
<reference evidence="1 2" key="1">
    <citation type="submission" date="2023-01" db="EMBL/GenBank/DDBJ databases">
        <title>Characterization of estradiol degrading bacteria Microbacterium sp. MZT7 and reveal degrading genes through genome analysis.</title>
        <authorList>
            <person name="Hao P."/>
            <person name="Gao Y."/>
        </authorList>
    </citation>
    <scope>NUCLEOTIDE SEQUENCE [LARGE SCALE GENOMIC DNA]</scope>
    <source>
        <strain evidence="1 2">MZT7</strain>
    </source>
</reference>
<accession>A0ABY3RSW5</accession>
<organism evidence="1 2">
    <name type="scientific">Microbacterium resistens</name>
    <dbReference type="NCBI Taxonomy" id="156977"/>
    <lineage>
        <taxon>Bacteria</taxon>
        <taxon>Bacillati</taxon>
        <taxon>Actinomycetota</taxon>
        <taxon>Actinomycetes</taxon>
        <taxon>Micrococcales</taxon>
        <taxon>Microbacteriaceae</taxon>
        <taxon>Microbacterium</taxon>
    </lineage>
</organism>
<dbReference type="EMBL" id="CP082781">
    <property type="protein sequence ID" value="UGS25811.1"/>
    <property type="molecule type" value="Genomic_DNA"/>
</dbReference>
<gene>
    <name evidence="1" type="ORF">K8F61_14290</name>
</gene>
<dbReference type="InterPro" id="IPR029021">
    <property type="entry name" value="Prot-tyrosine_phosphatase-like"/>
</dbReference>
<dbReference type="SUPFAM" id="SSF52799">
    <property type="entry name" value="(Phosphotyrosine protein) phosphatases II"/>
    <property type="match status" value="1"/>
</dbReference>
<dbReference type="RefSeq" id="WP_231819584.1">
    <property type="nucleotide sequence ID" value="NZ_CP082781.1"/>
</dbReference>
<proteinExistence type="predicted"/>
<dbReference type="Gene3D" id="3.90.190.10">
    <property type="entry name" value="Protein tyrosine phosphatase superfamily"/>
    <property type="match status" value="1"/>
</dbReference>
<dbReference type="Proteomes" id="UP001199642">
    <property type="component" value="Chromosome"/>
</dbReference>
<dbReference type="Pfam" id="PF13350">
    <property type="entry name" value="Y_phosphatase3"/>
    <property type="match status" value="1"/>
</dbReference>
<sequence length="256" mass="26638">MTIVDTTPAVPLSAPVNLRDLGGIRIDGGVLRRGVAIRTDDLAYATEEVADRLVADGLAAVIDLRSPLEASVTGRGPLGALPVAYHHLPLIADVGTSMKEDRPALNHEAMGAMYVRMAEGAAAPLVTALAVIAHAPGAVAFHCAAGRDRTGVLAAMLLLALGADDEAIVADYARTGENMPAIMRRNEPVMGAMWRALGIDVDAHDGSALLGDGMDVSMRILLGTLRERHGDPLAPLRAAGLSDDLVARLRSRALAA</sequence>
<dbReference type="PROSITE" id="PS00383">
    <property type="entry name" value="TYR_PHOSPHATASE_1"/>
    <property type="match status" value="1"/>
</dbReference>
<name>A0ABY3RSW5_9MICO</name>
<dbReference type="InterPro" id="IPR016130">
    <property type="entry name" value="Tyr_Pase_AS"/>
</dbReference>
<dbReference type="InterPro" id="IPR026893">
    <property type="entry name" value="Tyr/Ser_Pase_IphP-type"/>
</dbReference>
<evidence type="ECO:0000313" key="1">
    <source>
        <dbReference type="EMBL" id="UGS25811.1"/>
    </source>
</evidence>
<evidence type="ECO:0000313" key="2">
    <source>
        <dbReference type="Proteomes" id="UP001199642"/>
    </source>
</evidence>